<feature type="transmembrane region" description="Helical" evidence="1">
    <location>
        <begin position="383"/>
        <end position="401"/>
    </location>
</feature>
<dbReference type="InterPro" id="IPR014529">
    <property type="entry name" value="UCP026631"/>
</dbReference>
<feature type="transmembrane region" description="Helical" evidence="1">
    <location>
        <begin position="186"/>
        <end position="207"/>
    </location>
</feature>
<gene>
    <name evidence="4" type="ORF">D7318_22590</name>
    <name evidence="3" type="ORF">D7319_18355</name>
</gene>
<dbReference type="EMBL" id="RBDY01000020">
    <property type="protein sequence ID" value="RKN18345.1"/>
    <property type="molecule type" value="Genomic_DNA"/>
</dbReference>
<feature type="transmembrane region" description="Helical" evidence="1">
    <location>
        <begin position="227"/>
        <end position="250"/>
    </location>
</feature>
<dbReference type="EMBL" id="RBDX01000014">
    <property type="protein sequence ID" value="RKN07622.1"/>
    <property type="molecule type" value="Genomic_DNA"/>
</dbReference>
<name>A0A3A9W4I3_9ACTN</name>
<dbReference type="InterPro" id="IPR005182">
    <property type="entry name" value="YdbS-like_PH"/>
</dbReference>
<protein>
    <recommendedName>
        <fullName evidence="2">YdbS-like PH domain-containing protein</fullName>
    </recommendedName>
</protein>
<keyword evidence="5" id="KW-1185">Reference proteome</keyword>
<keyword evidence="1" id="KW-0472">Membrane</keyword>
<dbReference type="AlphaFoldDB" id="A0A3A9W4I3"/>
<dbReference type="PANTHER" id="PTHR34473">
    <property type="entry name" value="UPF0699 TRANSMEMBRANE PROTEIN YDBS"/>
    <property type="match status" value="1"/>
</dbReference>
<dbReference type="PIRSF" id="PIRSF026631">
    <property type="entry name" value="UCP026631"/>
    <property type="match status" value="1"/>
</dbReference>
<dbReference type="RefSeq" id="WP_120699007.1">
    <property type="nucleotide sequence ID" value="NZ_RBDX01000014.1"/>
</dbReference>
<feature type="transmembrane region" description="Helical" evidence="1">
    <location>
        <begin position="360"/>
        <end position="377"/>
    </location>
</feature>
<evidence type="ECO:0000313" key="4">
    <source>
        <dbReference type="EMBL" id="RKN18345.1"/>
    </source>
</evidence>
<dbReference type="Pfam" id="PF03703">
    <property type="entry name" value="bPH_2"/>
    <property type="match status" value="2"/>
</dbReference>
<evidence type="ECO:0000259" key="2">
    <source>
        <dbReference type="Pfam" id="PF03703"/>
    </source>
</evidence>
<dbReference type="PANTHER" id="PTHR34473:SF2">
    <property type="entry name" value="UPF0699 TRANSMEMBRANE PROTEIN YDBT"/>
    <property type="match status" value="1"/>
</dbReference>
<feature type="domain" description="YdbS-like PH" evidence="2">
    <location>
        <begin position="77"/>
        <end position="158"/>
    </location>
</feature>
<feature type="transmembrane region" description="Helical" evidence="1">
    <location>
        <begin position="53"/>
        <end position="72"/>
    </location>
</feature>
<reference evidence="5 6" key="1">
    <citation type="submission" date="2018-09" db="EMBL/GenBank/DDBJ databases">
        <title>Streptomyces sp. nov. DS1-2, an endophytic actinomycete isolated from roots of Dendrobium scabrilingue.</title>
        <authorList>
            <person name="Kuncharoen N."/>
            <person name="Kudo T."/>
            <person name="Ohkuma M."/>
            <person name="Yuki M."/>
            <person name="Tanasupawat S."/>
        </authorList>
    </citation>
    <scope>NUCLEOTIDE SEQUENCE [LARGE SCALE GENOMIC DNA]</scope>
    <source>
        <strain evidence="3 6">AZ1-7</strain>
        <strain evidence="4 5">DS1-2</strain>
    </source>
</reference>
<evidence type="ECO:0000313" key="6">
    <source>
        <dbReference type="Proteomes" id="UP000275024"/>
    </source>
</evidence>
<feature type="transmembrane region" description="Helical" evidence="1">
    <location>
        <begin position="26"/>
        <end position="47"/>
    </location>
</feature>
<dbReference type="Proteomes" id="UP000275024">
    <property type="component" value="Unassembled WGS sequence"/>
</dbReference>
<evidence type="ECO:0000313" key="5">
    <source>
        <dbReference type="Proteomes" id="UP000268652"/>
    </source>
</evidence>
<proteinExistence type="predicted"/>
<comment type="caution">
    <text evidence="3">The sequence shown here is derived from an EMBL/GenBank/DDBJ whole genome shotgun (WGS) entry which is preliminary data.</text>
</comment>
<dbReference type="Proteomes" id="UP000268652">
    <property type="component" value="Unassembled WGS sequence"/>
</dbReference>
<evidence type="ECO:0000313" key="3">
    <source>
        <dbReference type="EMBL" id="RKN07622.1"/>
    </source>
</evidence>
<dbReference type="OrthoDB" id="4121259at2"/>
<organism evidence="3 6">
    <name type="scientific">Streptomyces radicis</name>
    <dbReference type="NCBI Taxonomy" id="1750517"/>
    <lineage>
        <taxon>Bacteria</taxon>
        <taxon>Bacillati</taxon>
        <taxon>Actinomycetota</taxon>
        <taxon>Actinomycetes</taxon>
        <taxon>Kitasatosporales</taxon>
        <taxon>Streptomycetaceae</taxon>
        <taxon>Streptomyces</taxon>
    </lineage>
</organism>
<keyword evidence="1" id="KW-1133">Transmembrane helix</keyword>
<keyword evidence="1" id="KW-0812">Transmembrane</keyword>
<sequence length="507" mass="53699">MSGRDVGAGGMRVGDVGWRRLAPRMILVDALRVAFSLLPGVLVLLVLDTEPDTMTVAPLAGVAAWGVLGAVADSVRWATTAYRVTETHVERRTGLFVRTHRSVSRDRIRSVDADAKPLRRLFGLRRVTVGAGQMTTAMEAALTLDAVTRREAAALREELTGARQEAADGPLATFEPRWVAHNVQGFWAYVCAAGVLWGGYWTAQMVGIDLAEVVGSLADWEALGPGWTAAVAVLAVSVLGAAGMAVAFFAESAHFRLERVEGEGTTVLRTTAGLFRTREIARDESRVRGISVSQPLLWRWLGTADTTLITTGLRIWSSAVTILPRGPVDVARRVAAAVIGSSALDAPLIRHPVAALRRRLLWAALVAGCCALLLVPVGGDAWWVALLVVLPPALGLAFVGYRSLGHAVAGDHLVVRAGALTRTTSALRRQAVSGIRVRQSLLQRRLGLATVVACTAAGEGGYGVYDCAVGDAVAFAQVSLPGQVPLRVGEPLPVDRTPLTISVPGAR</sequence>
<evidence type="ECO:0000256" key="1">
    <source>
        <dbReference type="SAM" id="Phobius"/>
    </source>
</evidence>
<feature type="domain" description="YdbS-like PH" evidence="2">
    <location>
        <begin position="401"/>
        <end position="473"/>
    </location>
</feature>
<accession>A0A3A9W4I3</accession>